<reference evidence="1 2" key="1">
    <citation type="submission" date="2014-04" db="EMBL/GenBank/DDBJ databases">
        <title>Whole genome sequence of 'Brachyspira hampsonii' D13-03603F2.</title>
        <authorList>
            <person name="Patterson A.H."/>
            <person name="Chaban B."/>
            <person name="Fernando C."/>
            <person name="Harding J.C."/>
            <person name="Hill J.E."/>
        </authorList>
    </citation>
    <scope>NUCLEOTIDE SEQUENCE [LARGE SCALE GENOMIC DNA]</scope>
    <source>
        <strain evidence="1 2">D13-03603F2</strain>
    </source>
</reference>
<keyword evidence="2" id="KW-1185">Reference proteome</keyword>
<sequence>MRSINRMNDYFVRYLLGSVGSEDILENIVNAVLEDLGFETVHNLQIINPHNLPENINLKESVLDVKAVTKDSRKVIIEIQLSGNIDFLKRIYYYISKNIVSEVEEKEPYDIISEVISINFVDFYMDFNDEGKPHRCFKLIDTENPEIVLDMVQMHIVEVPRFKKVLYNSNTEDIKRKKILSWIEFFTAKDFDKVKDKLKEVNNIMPKVINKYERFISSEDEIEVYNARDAFLYGQTLMLRREREEGLQEGIKKGMERGIQEGIEKGMERGLQEGRREGMQEGIRKEQINIARSLKKAGIDIKIISENTGLSVEEVLKL</sequence>
<dbReference type="PANTHER" id="PTHR41317:SF1">
    <property type="entry name" value="PD-(D_E)XK NUCLEASE FAMILY TRANSPOSASE"/>
    <property type="match status" value="1"/>
</dbReference>
<dbReference type="PANTHER" id="PTHR41317">
    <property type="entry name" value="PD-(D_E)XK NUCLEASE FAMILY TRANSPOSASE"/>
    <property type="match status" value="1"/>
</dbReference>
<dbReference type="EMBL" id="JJMJ01000056">
    <property type="protein sequence ID" value="PPS22646.1"/>
    <property type="molecule type" value="Genomic_DNA"/>
</dbReference>
<accession>A0ABX5B5V0</accession>
<evidence type="ECO:0000313" key="1">
    <source>
        <dbReference type="EMBL" id="PPS22646.1"/>
    </source>
</evidence>
<dbReference type="RefSeq" id="WP_104618119.1">
    <property type="nucleotide sequence ID" value="NZ_JJMJ01000056.1"/>
</dbReference>
<comment type="caution">
    <text evidence="1">The sequence shown here is derived from an EMBL/GenBank/DDBJ whole genome shotgun (WGS) entry which is preliminary data.</text>
</comment>
<dbReference type="Pfam" id="PF12784">
    <property type="entry name" value="PDDEXK_2"/>
    <property type="match status" value="1"/>
</dbReference>
<dbReference type="NCBIfam" id="TIGR01784">
    <property type="entry name" value="T_den_put_tspse"/>
    <property type="match status" value="1"/>
</dbReference>
<protein>
    <submittedName>
        <fullName evidence="1">ATPase</fullName>
    </submittedName>
</protein>
<name>A0ABX5B5V0_9SPIR</name>
<dbReference type="InterPro" id="IPR010106">
    <property type="entry name" value="RpnA"/>
</dbReference>
<gene>
    <name evidence="1" type="ORF">DJ52_03670</name>
</gene>
<organism evidence="1 2">
    <name type="scientific">Brachyspira murdochii</name>
    <dbReference type="NCBI Taxonomy" id="84378"/>
    <lineage>
        <taxon>Bacteria</taxon>
        <taxon>Pseudomonadati</taxon>
        <taxon>Spirochaetota</taxon>
        <taxon>Spirochaetia</taxon>
        <taxon>Brachyspirales</taxon>
        <taxon>Brachyspiraceae</taxon>
        <taxon>Brachyspira</taxon>
    </lineage>
</organism>
<dbReference type="Proteomes" id="UP000238924">
    <property type="component" value="Unassembled WGS sequence"/>
</dbReference>
<evidence type="ECO:0000313" key="2">
    <source>
        <dbReference type="Proteomes" id="UP000238924"/>
    </source>
</evidence>
<proteinExistence type="predicted"/>